<evidence type="ECO:0000256" key="4">
    <source>
        <dbReference type="ARBA" id="ARBA00022519"/>
    </source>
</evidence>
<reference evidence="6" key="2">
    <citation type="submission" date="2021-09" db="EMBL/GenBank/DDBJ databases">
        <authorList>
            <person name="Gilroy R."/>
        </authorList>
    </citation>
    <scope>NUCLEOTIDE SEQUENCE</scope>
    <source>
        <strain evidence="6">316</strain>
    </source>
</reference>
<dbReference type="SUPFAM" id="SSF53850">
    <property type="entry name" value="Periplasmic binding protein-like II"/>
    <property type="match status" value="1"/>
</dbReference>
<dbReference type="Gene3D" id="3.40.190.10">
    <property type="entry name" value="Periplasmic binding protein-like II"/>
    <property type="match status" value="2"/>
</dbReference>
<dbReference type="GO" id="GO:0012505">
    <property type="term" value="C:endomembrane system"/>
    <property type="evidence" value="ECO:0007669"/>
    <property type="project" value="UniProtKB-SubCell"/>
</dbReference>
<dbReference type="AlphaFoldDB" id="A0A921JF78"/>
<keyword evidence="3" id="KW-1003">Cell membrane</keyword>
<dbReference type="CDD" id="cd13553">
    <property type="entry name" value="PBP2_NrtA_CpmA_like"/>
    <property type="match status" value="1"/>
</dbReference>
<reference evidence="6" key="1">
    <citation type="journal article" date="2021" name="PeerJ">
        <title>Extensive microbial diversity within the chicken gut microbiome revealed by metagenomics and culture.</title>
        <authorList>
            <person name="Gilroy R."/>
            <person name="Ravi A."/>
            <person name="Getino M."/>
            <person name="Pursley I."/>
            <person name="Horton D.L."/>
            <person name="Alikhan N.F."/>
            <person name="Baker D."/>
            <person name="Gharbi K."/>
            <person name="Hall N."/>
            <person name="Watson M."/>
            <person name="Adriaenssens E.M."/>
            <person name="Foster-Nyarko E."/>
            <person name="Jarju S."/>
            <person name="Secka A."/>
            <person name="Antonio M."/>
            <person name="Oren A."/>
            <person name="Chaudhuri R.R."/>
            <person name="La Ragione R."/>
            <person name="Hildebrand F."/>
            <person name="Pallen M.J."/>
        </authorList>
    </citation>
    <scope>NUCLEOTIDE SEQUENCE</scope>
    <source>
        <strain evidence="6">316</strain>
    </source>
</reference>
<name>A0A921JF78_9HYPH</name>
<organism evidence="6 7">
    <name type="scientific">Methylorubrum populi</name>
    <dbReference type="NCBI Taxonomy" id="223967"/>
    <lineage>
        <taxon>Bacteria</taxon>
        <taxon>Pseudomonadati</taxon>
        <taxon>Pseudomonadota</taxon>
        <taxon>Alphaproteobacteria</taxon>
        <taxon>Hyphomicrobiales</taxon>
        <taxon>Methylobacteriaceae</taxon>
        <taxon>Methylorubrum</taxon>
    </lineage>
</organism>
<evidence type="ECO:0000256" key="3">
    <source>
        <dbReference type="ARBA" id="ARBA00022475"/>
    </source>
</evidence>
<comment type="subcellular location">
    <subcellularLocation>
        <location evidence="1">Endomembrane system</location>
    </subcellularLocation>
</comment>
<proteinExistence type="predicted"/>
<accession>A0A921JF78</accession>
<dbReference type="Proteomes" id="UP000742631">
    <property type="component" value="Unassembled WGS sequence"/>
</dbReference>
<comment type="caution">
    <text evidence="6">The sequence shown here is derived from an EMBL/GenBank/DDBJ whole genome shotgun (WGS) entry which is preliminary data.</text>
</comment>
<sequence length="339" mass="34887">MKLTLGYVPLTDAAPVIAAAELGFAQEEGLDLTLSREPSWATLRDRLALGHLDAAHMLAPLAIASALGLSGPQASLAIPMALNLNGNAVTVSNTLWEAMAPASDALDDVAEAFARIAGERAAAGNPLTIGTVHPFSSHSYQLRHFARRGGCDLDACVRIVAVPPPDTVDALRRGLLDGVCVGAPWNSVAVAAGLGRIAALCCEIVPDCPEKVLAVAAEAADASGPLVRAVHRAGLWCAEPGNRNALGTLLAERGGFASVDAPLIARTLGGALIVDAQGTERTNPAYLRLGAATHRPDPDQARWLVAQMVACGQIAPGGDEAERAAALYRPDTFEAATGA</sequence>
<dbReference type="EMBL" id="DYYG01000035">
    <property type="protein sequence ID" value="HJE24456.1"/>
    <property type="molecule type" value="Genomic_DNA"/>
</dbReference>
<keyword evidence="2" id="KW-0813">Transport</keyword>
<gene>
    <name evidence="6" type="ORF">K8W01_12435</name>
</gene>
<keyword evidence="4" id="KW-0997">Cell inner membrane</keyword>
<dbReference type="PANTHER" id="PTHR30024">
    <property type="entry name" value="ALIPHATIC SULFONATES-BINDING PROTEIN-RELATED"/>
    <property type="match status" value="1"/>
</dbReference>
<evidence type="ECO:0000313" key="7">
    <source>
        <dbReference type="Proteomes" id="UP000742631"/>
    </source>
</evidence>
<dbReference type="InterPro" id="IPR044527">
    <property type="entry name" value="NrtA/CpmA_ABC-bd_dom"/>
</dbReference>
<dbReference type="Pfam" id="PF13379">
    <property type="entry name" value="NMT1_2"/>
    <property type="match status" value="1"/>
</dbReference>
<keyword evidence="5" id="KW-0472">Membrane</keyword>
<protein>
    <submittedName>
        <fullName evidence="6">ABC transporter substrate-binding protein</fullName>
    </submittedName>
</protein>
<evidence type="ECO:0000256" key="2">
    <source>
        <dbReference type="ARBA" id="ARBA00022448"/>
    </source>
</evidence>
<dbReference type="PANTHER" id="PTHR30024:SF43">
    <property type="entry name" value="BLL4572 PROTEIN"/>
    <property type="match status" value="1"/>
</dbReference>
<evidence type="ECO:0000256" key="5">
    <source>
        <dbReference type="ARBA" id="ARBA00023136"/>
    </source>
</evidence>
<evidence type="ECO:0000313" key="6">
    <source>
        <dbReference type="EMBL" id="HJE24456.1"/>
    </source>
</evidence>
<evidence type="ECO:0000256" key="1">
    <source>
        <dbReference type="ARBA" id="ARBA00004308"/>
    </source>
</evidence>